<dbReference type="Gene3D" id="1.10.760.10">
    <property type="entry name" value="Cytochrome c-like domain"/>
    <property type="match status" value="1"/>
</dbReference>
<evidence type="ECO:0000256" key="5">
    <source>
        <dbReference type="ARBA" id="ARBA00022723"/>
    </source>
</evidence>
<feature type="transmembrane region" description="Helical" evidence="10">
    <location>
        <begin position="227"/>
        <end position="246"/>
    </location>
</feature>
<accession>A0A418WD33</accession>
<dbReference type="InterPro" id="IPR002326">
    <property type="entry name" value="Cyt_c1"/>
</dbReference>
<keyword evidence="6 10" id="KW-1133">Transmembrane helix</keyword>
<feature type="chain" id="PRO_5019332485" description="Cytochrome c1" evidence="11">
    <location>
        <begin position="26"/>
        <end position="256"/>
    </location>
</feature>
<sequence length="256" mass="27645">MMRSITKLGAAALLALGLGTGVAAASEGGAIPHESWSFSGAFGTFDRAALQRGYQVYKEVCAACHSMQYIAFRNLTDIGFSEAEVKALAAQYEYPALDESGEPITRKGLPSDHFVSPYANELAAKAANGGAIPPDLSLMAKARAGGPDYIHAILTGYVEPPQGFVLNPGSNFNAHFPGQQIAMPKPLNDDQVTYADGTKATVEQMSRDVSTFLMWTAEPKLEERKNIGVKVMGFLGILTVFLYLSYRRVRRKVHGH</sequence>
<dbReference type="EMBL" id="QYUK01000011">
    <property type="protein sequence ID" value="RJF87869.1"/>
    <property type="molecule type" value="Genomic_DNA"/>
</dbReference>
<reference evidence="13 14" key="1">
    <citation type="submission" date="2018-09" db="EMBL/GenBank/DDBJ databases">
        <authorList>
            <person name="Zhu H."/>
        </authorList>
    </citation>
    <scope>NUCLEOTIDE SEQUENCE [LARGE SCALE GENOMIC DNA]</scope>
    <source>
        <strain evidence="13 14">K1W22B-8</strain>
    </source>
</reference>
<comment type="cofactor">
    <cofactor evidence="9">
        <name>heme c</name>
        <dbReference type="ChEBI" id="CHEBI:61717"/>
    </cofactor>
    <text evidence="9">Binds 1 heme c group covalently per subunit.</text>
</comment>
<evidence type="ECO:0000256" key="2">
    <source>
        <dbReference type="ARBA" id="ARBA00016165"/>
    </source>
</evidence>
<dbReference type="Pfam" id="PF02167">
    <property type="entry name" value="Cytochrom_C1"/>
    <property type="match status" value="1"/>
</dbReference>
<evidence type="ECO:0000256" key="7">
    <source>
        <dbReference type="ARBA" id="ARBA00023004"/>
    </source>
</evidence>
<keyword evidence="14" id="KW-1185">Reference proteome</keyword>
<evidence type="ECO:0000256" key="8">
    <source>
        <dbReference type="ARBA" id="ARBA00023136"/>
    </source>
</evidence>
<evidence type="ECO:0000256" key="4">
    <source>
        <dbReference type="ARBA" id="ARBA00022692"/>
    </source>
</evidence>
<dbReference type="RefSeq" id="WP_119778503.1">
    <property type="nucleotide sequence ID" value="NZ_QYUK01000011.1"/>
</dbReference>
<keyword evidence="8 10" id="KW-0472">Membrane</keyword>
<evidence type="ECO:0000256" key="11">
    <source>
        <dbReference type="SAM" id="SignalP"/>
    </source>
</evidence>
<dbReference type="PRINTS" id="PR00603">
    <property type="entry name" value="CYTOCHROMEC1"/>
</dbReference>
<dbReference type="FunFam" id="1.10.760.10:FF:000011">
    <property type="entry name" value="Cytochrome c1, putative"/>
    <property type="match status" value="1"/>
</dbReference>
<evidence type="ECO:0000256" key="6">
    <source>
        <dbReference type="ARBA" id="ARBA00022989"/>
    </source>
</evidence>
<protein>
    <recommendedName>
        <fullName evidence="2">Cytochrome c1</fullName>
    </recommendedName>
</protein>
<dbReference type="GO" id="GO:0020037">
    <property type="term" value="F:heme binding"/>
    <property type="evidence" value="ECO:0007669"/>
    <property type="project" value="InterPro"/>
</dbReference>
<name>A0A418WD33_9PROT</name>
<dbReference type="Gene3D" id="1.20.5.100">
    <property type="entry name" value="Cytochrome c1, transmembrane anchor, C-terminal"/>
    <property type="match status" value="1"/>
</dbReference>
<dbReference type="GO" id="GO:0009055">
    <property type="term" value="F:electron transfer activity"/>
    <property type="evidence" value="ECO:0007669"/>
    <property type="project" value="InterPro"/>
</dbReference>
<keyword evidence="3 9" id="KW-0349">Heme</keyword>
<evidence type="ECO:0000259" key="12">
    <source>
        <dbReference type="PROSITE" id="PS51007"/>
    </source>
</evidence>
<proteinExistence type="predicted"/>
<dbReference type="PROSITE" id="PS51007">
    <property type="entry name" value="CYTC"/>
    <property type="match status" value="1"/>
</dbReference>
<dbReference type="PANTHER" id="PTHR10266">
    <property type="entry name" value="CYTOCHROME C1"/>
    <property type="match status" value="1"/>
</dbReference>
<feature type="signal peptide" evidence="11">
    <location>
        <begin position="1"/>
        <end position="25"/>
    </location>
</feature>
<dbReference type="InterPro" id="IPR036909">
    <property type="entry name" value="Cyt_c-like_dom_sf"/>
</dbReference>
<keyword evidence="7 9" id="KW-0408">Iron</keyword>
<dbReference type="AlphaFoldDB" id="A0A418WD33"/>
<dbReference type="GO" id="GO:0016020">
    <property type="term" value="C:membrane"/>
    <property type="evidence" value="ECO:0007669"/>
    <property type="project" value="UniProtKB-SubCell"/>
</dbReference>
<dbReference type="Proteomes" id="UP000284605">
    <property type="component" value="Unassembled WGS sequence"/>
</dbReference>
<dbReference type="SUPFAM" id="SSF46626">
    <property type="entry name" value="Cytochrome c"/>
    <property type="match status" value="1"/>
</dbReference>
<feature type="domain" description="Cytochrome c" evidence="12">
    <location>
        <begin position="48"/>
        <end position="199"/>
    </location>
</feature>
<feature type="binding site" description="covalent" evidence="9">
    <location>
        <position position="183"/>
    </location>
    <ligand>
        <name>heme c</name>
        <dbReference type="ChEBI" id="CHEBI:61717"/>
    </ligand>
</feature>
<keyword evidence="11" id="KW-0732">Signal</keyword>
<comment type="subcellular location">
    <subcellularLocation>
        <location evidence="1">Membrane</location>
    </subcellularLocation>
</comment>
<keyword evidence="5 9" id="KW-0479">Metal-binding</keyword>
<feature type="binding site" description="covalent" evidence="9">
    <location>
        <position position="65"/>
    </location>
    <ligand>
        <name>heme c</name>
        <dbReference type="ChEBI" id="CHEBI:61717"/>
    </ligand>
</feature>
<evidence type="ECO:0000256" key="3">
    <source>
        <dbReference type="ARBA" id="ARBA00022617"/>
    </source>
</evidence>
<dbReference type="GO" id="GO:0046872">
    <property type="term" value="F:metal ion binding"/>
    <property type="evidence" value="ECO:0007669"/>
    <property type="project" value="UniProtKB-KW"/>
</dbReference>
<feature type="binding site" description="covalent" evidence="9">
    <location>
        <position position="64"/>
    </location>
    <ligand>
        <name>heme c</name>
        <dbReference type="ChEBI" id="CHEBI:61717"/>
    </ligand>
</feature>
<evidence type="ECO:0000313" key="14">
    <source>
        <dbReference type="Proteomes" id="UP000284605"/>
    </source>
</evidence>
<dbReference type="PANTHER" id="PTHR10266:SF3">
    <property type="entry name" value="CYTOCHROME C1, HEME PROTEIN, MITOCHONDRIAL"/>
    <property type="match status" value="1"/>
</dbReference>
<gene>
    <name evidence="13" type="ORF">D3874_13235</name>
</gene>
<keyword evidence="4 10" id="KW-0812">Transmembrane</keyword>
<evidence type="ECO:0000313" key="13">
    <source>
        <dbReference type="EMBL" id="RJF87869.1"/>
    </source>
</evidence>
<feature type="binding site" description="covalent" evidence="9">
    <location>
        <position position="61"/>
    </location>
    <ligand>
        <name>heme c</name>
        <dbReference type="ChEBI" id="CHEBI:61717"/>
    </ligand>
</feature>
<dbReference type="InterPro" id="IPR009056">
    <property type="entry name" value="Cyt_c-like_dom"/>
</dbReference>
<dbReference type="OrthoDB" id="9808471at2"/>
<evidence type="ECO:0000256" key="10">
    <source>
        <dbReference type="SAM" id="Phobius"/>
    </source>
</evidence>
<evidence type="ECO:0000256" key="9">
    <source>
        <dbReference type="PIRSR" id="PIRSR602326-1"/>
    </source>
</evidence>
<comment type="caution">
    <text evidence="13">The sequence shown here is derived from an EMBL/GenBank/DDBJ whole genome shotgun (WGS) entry which is preliminary data.</text>
</comment>
<evidence type="ECO:0000256" key="1">
    <source>
        <dbReference type="ARBA" id="ARBA00004370"/>
    </source>
</evidence>
<organism evidence="13 14">
    <name type="scientific">Oleomonas cavernae</name>
    <dbReference type="NCBI Taxonomy" id="2320859"/>
    <lineage>
        <taxon>Bacteria</taxon>
        <taxon>Pseudomonadati</taxon>
        <taxon>Pseudomonadota</taxon>
        <taxon>Alphaproteobacteria</taxon>
        <taxon>Acetobacterales</taxon>
        <taxon>Acetobacteraceae</taxon>
        <taxon>Oleomonas</taxon>
    </lineage>
</organism>